<name>A0A2G8RH93_9RHOB</name>
<gene>
    <name evidence="1" type="ORF">P775_06730</name>
</gene>
<organism evidence="1 2">
    <name type="scientific">Puniceibacterium antarcticum</name>
    <dbReference type="NCBI Taxonomy" id="1206336"/>
    <lineage>
        <taxon>Bacteria</taxon>
        <taxon>Pseudomonadati</taxon>
        <taxon>Pseudomonadota</taxon>
        <taxon>Alphaproteobacteria</taxon>
        <taxon>Rhodobacterales</taxon>
        <taxon>Paracoccaceae</taxon>
        <taxon>Puniceibacterium</taxon>
    </lineage>
</organism>
<evidence type="ECO:0000313" key="2">
    <source>
        <dbReference type="Proteomes" id="UP000231259"/>
    </source>
</evidence>
<keyword evidence="2" id="KW-1185">Reference proteome</keyword>
<dbReference type="AlphaFoldDB" id="A0A2G8RH93"/>
<evidence type="ECO:0000313" key="1">
    <source>
        <dbReference type="EMBL" id="PIL20955.1"/>
    </source>
</evidence>
<comment type="caution">
    <text evidence="1">The sequence shown here is derived from an EMBL/GenBank/DDBJ whole genome shotgun (WGS) entry which is preliminary data.</text>
</comment>
<proteinExistence type="predicted"/>
<protein>
    <submittedName>
        <fullName evidence="1">Uncharacterized protein</fullName>
    </submittedName>
</protein>
<dbReference type="Proteomes" id="UP000231259">
    <property type="component" value="Unassembled WGS sequence"/>
</dbReference>
<accession>A0A2G8RH93</accession>
<sequence length="40" mass="4667">MFFSPEGRGRDFAAGDRVIGQRDMRILSSYWMQGEKQDMP</sequence>
<reference evidence="1 2" key="1">
    <citation type="submission" date="2013-09" db="EMBL/GenBank/DDBJ databases">
        <title>Genome sequencing of Phaeobacter antarcticus sp. nov. SM1211.</title>
        <authorList>
            <person name="Zhang X.-Y."/>
            <person name="Liu C."/>
            <person name="Chen X.-L."/>
            <person name="Xie B.-B."/>
            <person name="Qin Q.-L."/>
            <person name="Rong J.-C."/>
            <person name="Zhang Y.-Z."/>
        </authorList>
    </citation>
    <scope>NUCLEOTIDE SEQUENCE [LARGE SCALE GENOMIC DNA]</scope>
    <source>
        <strain evidence="1 2">SM1211</strain>
    </source>
</reference>
<dbReference type="EMBL" id="AWWI01000049">
    <property type="protein sequence ID" value="PIL20955.1"/>
    <property type="molecule type" value="Genomic_DNA"/>
</dbReference>